<dbReference type="EMBL" id="CP053564">
    <property type="protein sequence ID" value="QJY50764.1"/>
    <property type="molecule type" value="Genomic_DNA"/>
</dbReference>
<dbReference type="AlphaFoldDB" id="A0A6M6JRP3"/>
<dbReference type="Proteomes" id="UP000505377">
    <property type="component" value="Chromosome"/>
</dbReference>
<dbReference type="KEGG" id="pbro:HOP40_20190"/>
<organism evidence="5 6">
    <name type="scientific">Pseudonocardia broussonetiae</name>
    <dbReference type="NCBI Taxonomy" id="2736640"/>
    <lineage>
        <taxon>Bacteria</taxon>
        <taxon>Bacillati</taxon>
        <taxon>Actinomycetota</taxon>
        <taxon>Actinomycetes</taxon>
        <taxon>Pseudonocardiales</taxon>
        <taxon>Pseudonocardiaceae</taxon>
        <taxon>Pseudonocardia</taxon>
    </lineage>
</organism>
<evidence type="ECO:0000256" key="1">
    <source>
        <dbReference type="ARBA" id="ARBA00011046"/>
    </source>
</evidence>
<dbReference type="InterPro" id="IPR005650">
    <property type="entry name" value="BlaI_family"/>
</dbReference>
<evidence type="ECO:0000256" key="2">
    <source>
        <dbReference type="ARBA" id="ARBA00023015"/>
    </source>
</evidence>
<keyword evidence="3" id="KW-0238">DNA-binding</keyword>
<comment type="similarity">
    <text evidence="1">Belongs to the BlaI transcriptional regulatory family.</text>
</comment>
<keyword evidence="6" id="KW-1185">Reference proteome</keyword>
<dbReference type="InterPro" id="IPR036390">
    <property type="entry name" value="WH_DNA-bd_sf"/>
</dbReference>
<proteinExistence type="inferred from homology"/>
<dbReference type="SUPFAM" id="SSF46785">
    <property type="entry name" value="Winged helix' DNA-binding domain"/>
    <property type="match status" value="1"/>
</dbReference>
<evidence type="ECO:0000313" key="6">
    <source>
        <dbReference type="Proteomes" id="UP000505377"/>
    </source>
</evidence>
<keyword evidence="4" id="KW-0804">Transcription</keyword>
<accession>A0A6M6JRP3</accession>
<dbReference type="GO" id="GO:0003677">
    <property type="term" value="F:DNA binding"/>
    <property type="evidence" value="ECO:0007669"/>
    <property type="project" value="UniProtKB-KW"/>
</dbReference>
<name>A0A6M6JRP3_9PSEU</name>
<reference evidence="5 6" key="1">
    <citation type="submission" date="2020-05" db="EMBL/GenBank/DDBJ databases">
        <authorList>
            <person name="Mo P."/>
        </authorList>
    </citation>
    <scope>NUCLEOTIDE SEQUENCE [LARGE SCALE GENOMIC DNA]</scope>
    <source>
        <strain evidence="5 6">Gen01</strain>
    </source>
</reference>
<evidence type="ECO:0000313" key="5">
    <source>
        <dbReference type="EMBL" id="QJY50764.1"/>
    </source>
</evidence>
<dbReference type="Pfam" id="PF03965">
    <property type="entry name" value="Penicillinase_R"/>
    <property type="match status" value="1"/>
</dbReference>
<protein>
    <submittedName>
        <fullName evidence="5">BlaI/MecI/CopY family transcriptional regulator</fullName>
    </submittedName>
</protein>
<sequence length="126" mass="14051">MGSRVRVFGDLETLVMDRMWAAGGSGTVREVLETLQQDRTIAYTTVLSTMDNLHRKGHLTREREGKAYRYRTALTHAEHTAGLMRHALTAGPDSGAVLAHFVGEMSEDELDRLQQVLARRSSGPDR</sequence>
<dbReference type="Gene3D" id="1.10.10.10">
    <property type="entry name" value="Winged helix-like DNA-binding domain superfamily/Winged helix DNA-binding domain"/>
    <property type="match status" value="1"/>
</dbReference>
<dbReference type="GO" id="GO:0045892">
    <property type="term" value="P:negative regulation of DNA-templated transcription"/>
    <property type="evidence" value="ECO:0007669"/>
    <property type="project" value="InterPro"/>
</dbReference>
<keyword evidence="2" id="KW-0805">Transcription regulation</keyword>
<dbReference type="InterPro" id="IPR036388">
    <property type="entry name" value="WH-like_DNA-bd_sf"/>
</dbReference>
<evidence type="ECO:0000256" key="4">
    <source>
        <dbReference type="ARBA" id="ARBA00023163"/>
    </source>
</evidence>
<gene>
    <name evidence="5" type="ORF">HOP40_20190</name>
</gene>
<dbReference type="Gene3D" id="6.10.140.850">
    <property type="match status" value="1"/>
</dbReference>
<evidence type="ECO:0000256" key="3">
    <source>
        <dbReference type="ARBA" id="ARBA00023125"/>
    </source>
</evidence>